<keyword evidence="1" id="KW-0732">Signal</keyword>
<accession>A0A6P1MH28</accession>
<evidence type="ECO:0000256" key="1">
    <source>
        <dbReference type="SAM" id="SignalP"/>
    </source>
</evidence>
<organism evidence="2 3">
    <name type="scientific">Tichowtungia aerotolerans</name>
    <dbReference type="NCBI Taxonomy" id="2697043"/>
    <lineage>
        <taxon>Bacteria</taxon>
        <taxon>Pseudomonadati</taxon>
        <taxon>Kiritimatiellota</taxon>
        <taxon>Tichowtungiia</taxon>
        <taxon>Tichowtungiales</taxon>
        <taxon>Tichowtungiaceae</taxon>
        <taxon>Tichowtungia</taxon>
    </lineage>
</organism>
<feature type="signal peptide" evidence="1">
    <location>
        <begin position="1"/>
        <end position="23"/>
    </location>
</feature>
<keyword evidence="3" id="KW-1185">Reference proteome</keyword>
<evidence type="ECO:0000313" key="2">
    <source>
        <dbReference type="EMBL" id="QHI70385.1"/>
    </source>
</evidence>
<dbReference type="KEGG" id="taer:GT409_13350"/>
<dbReference type="EMBL" id="CP047593">
    <property type="protein sequence ID" value="QHI70385.1"/>
    <property type="molecule type" value="Genomic_DNA"/>
</dbReference>
<dbReference type="AlphaFoldDB" id="A0A6P1MH28"/>
<dbReference type="RefSeq" id="WP_160629562.1">
    <property type="nucleotide sequence ID" value="NZ_CP047593.1"/>
</dbReference>
<proteinExistence type="predicted"/>
<evidence type="ECO:0000313" key="3">
    <source>
        <dbReference type="Proteomes" id="UP000464954"/>
    </source>
</evidence>
<dbReference type="Proteomes" id="UP000464954">
    <property type="component" value="Chromosome"/>
</dbReference>
<sequence length="77" mass="8176">MNVLIFLLMAVSCVAFGSTVTTAEWSSDADSPVDVDGVYTHLINLDPTADNLIVNSHELVPSVGVTNNYTIYRGSSG</sequence>
<feature type="chain" id="PRO_5026947671" evidence="1">
    <location>
        <begin position="24"/>
        <end position="77"/>
    </location>
</feature>
<gene>
    <name evidence="2" type="ORF">GT409_13350</name>
</gene>
<reference evidence="2 3" key="1">
    <citation type="submission" date="2020-01" db="EMBL/GenBank/DDBJ databases">
        <title>Ponticoccus aerotolerans gen. nov., sp. nov., an anaerobic bacterium and proposal of Ponticoccusceae fam. nov., Ponticoccusles ord. nov. and Ponticoccuse classis nov. in the phylum Kiritimatiellaeota.</title>
        <authorList>
            <person name="Zhou L.Y."/>
            <person name="Du Z.J."/>
        </authorList>
    </citation>
    <scope>NUCLEOTIDE SEQUENCE [LARGE SCALE GENOMIC DNA]</scope>
    <source>
        <strain evidence="2 3">S-5007</strain>
    </source>
</reference>
<name>A0A6P1MH28_9BACT</name>
<protein>
    <submittedName>
        <fullName evidence="2">Uncharacterized protein</fullName>
    </submittedName>
</protein>